<evidence type="ECO:0000313" key="2">
    <source>
        <dbReference type="EMBL" id="CUQ79314.1"/>
    </source>
</evidence>
<dbReference type="PANTHER" id="PTHR43630">
    <property type="entry name" value="POLY-BETA-1,6-N-ACETYL-D-GLUCOSAMINE SYNTHASE"/>
    <property type="match status" value="1"/>
</dbReference>
<dbReference type="Pfam" id="PF00535">
    <property type="entry name" value="Glycos_transf_2"/>
    <property type="match status" value="1"/>
</dbReference>
<gene>
    <name evidence="2" type="primary">sunS</name>
    <name evidence="2" type="ORF">ERS852490_02978</name>
</gene>
<dbReference type="CDD" id="cd02511">
    <property type="entry name" value="Beta4Glucosyltransferase"/>
    <property type="match status" value="1"/>
</dbReference>
<protein>
    <submittedName>
        <fullName evidence="2">SPBc2 prophage-derived glycosyltransferase SunS</fullName>
        <ecNumber evidence="2">2.4.1.-</ecNumber>
    </submittedName>
</protein>
<dbReference type="EC" id="2.4.1.-" evidence="2"/>
<dbReference type="AlphaFoldDB" id="A0A174YVY3"/>
<dbReference type="SUPFAM" id="SSF81901">
    <property type="entry name" value="HCP-like"/>
    <property type="match status" value="1"/>
</dbReference>
<accession>A0A174YVY3</accession>
<dbReference type="InterPro" id="IPR001173">
    <property type="entry name" value="Glyco_trans_2-like"/>
</dbReference>
<sequence length="351" mass="40357">MISISMCMIVKNEQDILARCLDSYAGTYDELIIVDTGSTDNTKEIAAHYTDKIYDFEWINDFSAARNFAFSKAECDYIFSADADEVLDDTNNYALRELKHMLLPEIDIVQMYYVNASEYNSVYNAHKELRPKLFKRLRPFTWISPIHETVRLTPIVYDSDIEILHMQAGDHSKRDFSTYFKAFEKGGHIEDYVVTMLCKELLISGEDSDFIAFRDIFENILSKEGRSNDLMKEINCILAKIYMADGDSDAFFKTTLKAVADNPPAEMCLILGTFYMNQTDYEEAVLWLYNAAFETESILDVASSGNKPLSLLGRCYEELAKTSDDAYLCAQYKEMSDDYYNQADNWSLPEE</sequence>
<dbReference type="GO" id="GO:0016757">
    <property type="term" value="F:glycosyltransferase activity"/>
    <property type="evidence" value="ECO:0007669"/>
    <property type="project" value="UniProtKB-KW"/>
</dbReference>
<dbReference type="PANTHER" id="PTHR43630:SF2">
    <property type="entry name" value="GLYCOSYLTRANSFERASE"/>
    <property type="match status" value="1"/>
</dbReference>
<evidence type="ECO:0000313" key="3">
    <source>
        <dbReference type="Proteomes" id="UP000095621"/>
    </source>
</evidence>
<name>A0A174YVY3_9FIRM</name>
<keyword evidence="2" id="KW-0328">Glycosyltransferase</keyword>
<evidence type="ECO:0000259" key="1">
    <source>
        <dbReference type="Pfam" id="PF00535"/>
    </source>
</evidence>
<dbReference type="RefSeq" id="WP_055216787.1">
    <property type="nucleotide sequence ID" value="NZ_CZBU01000008.1"/>
</dbReference>
<dbReference type="OrthoDB" id="9815923at2"/>
<dbReference type="Gene3D" id="3.90.550.10">
    <property type="entry name" value="Spore Coat Polysaccharide Biosynthesis Protein SpsA, Chain A"/>
    <property type="match status" value="1"/>
</dbReference>
<feature type="domain" description="Glycosyltransferase 2-like" evidence="1">
    <location>
        <begin position="5"/>
        <end position="135"/>
    </location>
</feature>
<dbReference type="Proteomes" id="UP000095621">
    <property type="component" value="Unassembled WGS sequence"/>
</dbReference>
<dbReference type="InterPro" id="IPR029044">
    <property type="entry name" value="Nucleotide-diphossugar_trans"/>
</dbReference>
<keyword evidence="2" id="KW-0808">Transferase</keyword>
<organism evidence="2 3">
    <name type="scientific">Lachnospira eligens</name>
    <dbReference type="NCBI Taxonomy" id="39485"/>
    <lineage>
        <taxon>Bacteria</taxon>
        <taxon>Bacillati</taxon>
        <taxon>Bacillota</taxon>
        <taxon>Clostridia</taxon>
        <taxon>Lachnospirales</taxon>
        <taxon>Lachnospiraceae</taxon>
        <taxon>Lachnospira</taxon>
    </lineage>
</organism>
<proteinExistence type="predicted"/>
<reference evidence="2 3" key="1">
    <citation type="submission" date="2015-09" db="EMBL/GenBank/DDBJ databases">
        <authorList>
            <consortium name="Pathogen Informatics"/>
        </authorList>
    </citation>
    <scope>NUCLEOTIDE SEQUENCE [LARGE SCALE GENOMIC DNA]</scope>
    <source>
        <strain evidence="2 3">2789STDY5834875</strain>
    </source>
</reference>
<dbReference type="SUPFAM" id="SSF53448">
    <property type="entry name" value="Nucleotide-diphospho-sugar transferases"/>
    <property type="match status" value="1"/>
</dbReference>
<dbReference type="EMBL" id="CZBU01000008">
    <property type="protein sequence ID" value="CUQ79314.1"/>
    <property type="molecule type" value="Genomic_DNA"/>
</dbReference>